<feature type="binding site" evidence="4">
    <location>
        <position position="67"/>
    </location>
    <ligand>
        <name>Mg(2+)</name>
        <dbReference type="ChEBI" id="CHEBI:18420"/>
        <label>1</label>
    </ligand>
</feature>
<dbReference type="SUPFAM" id="SSF56219">
    <property type="entry name" value="DNase I-like"/>
    <property type="match status" value="1"/>
</dbReference>
<dbReference type="Gene3D" id="3.60.10.10">
    <property type="entry name" value="Endonuclease/exonuclease/phosphatase"/>
    <property type="match status" value="1"/>
</dbReference>
<dbReference type="OMA" id="VRIDAVW"/>
<dbReference type="GeneTree" id="ENSGT00960000189322"/>
<evidence type="ECO:0000256" key="3">
    <source>
        <dbReference type="ARBA" id="ARBA00022842"/>
    </source>
</evidence>
<reference evidence="6" key="3">
    <citation type="submission" date="2025-09" db="UniProtKB">
        <authorList>
            <consortium name="Ensembl"/>
        </authorList>
    </citation>
    <scope>IDENTIFICATION</scope>
</reference>
<dbReference type="AlphaFoldDB" id="A0A670KB77"/>
<evidence type="ECO:0000256" key="2">
    <source>
        <dbReference type="ARBA" id="ARBA00022801"/>
    </source>
</evidence>
<dbReference type="GO" id="GO:0046872">
    <property type="term" value="F:metal ion binding"/>
    <property type="evidence" value="ECO:0007669"/>
    <property type="project" value="UniProtKB-KW"/>
</dbReference>
<evidence type="ECO:0000256" key="4">
    <source>
        <dbReference type="PIRSR" id="PIRSR604808-2"/>
    </source>
</evidence>
<feature type="site" description="Important for catalytic activity" evidence="5">
    <location>
        <position position="129"/>
    </location>
</feature>
<keyword evidence="2" id="KW-0378">Hydrolase</keyword>
<dbReference type="GO" id="GO:0003906">
    <property type="term" value="F:DNA-(apurinic or apyrimidinic site) endonuclease activity"/>
    <property type="evidence" value="ECO:0007669"/>
    <property type="project" value="TreeGrafter"/>
</dbReference>
<comment type="cofactor">
    <cofactor evidence="4">
        <name>Mg(2+)</name>
        <dbReference type="ChEBI" id="CHEBI:18420"/>
    </cofactor>
    <cofactor evidence="4">
        <name>Mn(2+)</name>
        <dbReference type="ChEBI" id="CHEBI:29035"/>
    </cofactor>
    <text evidence="4">Probably binds two magnesium or manganese ions per subunit.</text>
</comment>
<keyword evidence="3 4" id="KW-0460">Magnesium</keyword>
<evidence type="ECO:0000313" key="7">
    <source>
        <dbReference type="Proteomes" id="UP000472272"/>
    </source>
</evidence>
<dbReference type="GO" id="GO:0006284">
    <property type="term" value="P:base-excision repair"/>
    <property type="evidence" value="ECO:0007669"/>
    <property type="project" value="TreeGrafter"/>
</dbReference>
<dbReference type="Proteomes" id="UP000472272">
    <property type="component" value="Chromosome 13"/>
</dbReference>
<keyword evidence="4" id="KW-0464">Manganese</keyword>
<protein>
    <recommendedName>
        <fullName evidence="8">Endonuclease/exonuclease/phosphatase domain-containing protein</fullName>
    </recommendedName>
</protein>
<evidence type="ECO:0000256" key="1">
    <source>
        <dbReference type="ARBA" id="ARBA00022723"/>
    </source>
</evidence>
<dbReference type="InterPro" id="IPR004808">
    <property type="entry name" value="AP_endonuc_1"/>
</dbReference>
<dbReference type="PANTHER" id="PTHR22748">
    <property type="entry name" value="AP ENDONUCLEASE"/>
    <property type="match status" value="1"/>
</dbReference>
<feature type="site" description="Transition state stabilizer" evidence="5">
    <location>
        <position position="67"/>
    </location>
</feature>
<organism evidence="6 7">
    <name type="scientific">Podarcis muralis</name>
    <name type="common">Wall lizard</name>
    <name type="synonym">Lacerta muralis</name>
    <dbReference type="NCBI Taxonomy" id="64176"/>
    <lineage>
        <taxon>Eukaryota</taxon>
        <taxon>Metazoa</taxon>
        <taxon>Chordata</taxon>
        <taxon>Craniata</taxon>
        <taxon>Vertebrata</taxon>
        <taxon>Euteleostomi</taxon>
        <taxon>Lepidosauria</taxon>
        <taxon>Squamata</taxon>
        <taxon>Bifurcata</taxon>
        <taxon>Unidentata</taxon>
        <taxon>Episquamata</taxon>
        <taxon>Laterata</taxon>
        <taxon>Lacertibaenia</taxon>
        <taxon>Lacertidae</taxon>
        <taxon>Podarcis</taxon>
    </lineage>
</organism>
<dbReference type="GO" id="GO:0008311">
    <property type="term" value="F:double-stranded DNA 3'-5' DNA exonuclease activity"/>
    <property type="evidence" value="ECO:0007669"/>
    <property type="project" value="TreeGrafter"/>
</dbReference>
<accession>A0A670KB77</accession>
<dbReference type="GO" id="GO:0008081">
    <property type="term" value="F:phosphoric diester hydrolase activity"/>
    <property type="evidence" value="ECO:0007669"/>
    <property type="project" value="TreeGrafter"/>
</dbReference>
<evidence type="ECO:0000313" key="6">
    <source>
        <dbReference type="Ensembl" id="ENSPMRP00000032052.1"/>
    </source>
</evidence>
<dbReference type="PANTHER" id="PTHR22748:SF27">
    <property type="entry name" value="DNA-(APURINIC OR APYRIMIDINIC SITE) ENDONUCLEASE 2"/>
    <property type="match status" value="1"/>
</dbReference>
<reference evidence="6 7" key="1">
    <citation type="journal article" date="2019" name="Proc. Natl. Acad. Sci. U.S.A.">
        <title>Regulatory changes in pterin and carotenoid genes underlie balanced color polymorphisms in the wall lizard.</title>
        <authorList>
            <person name="Andrade P."/>
            <person name="Pinho C."/>
            <person name="Perez I de Lanuza G."/>
            <person name="Afonso S."/>
            <person name="Brejcha J."/>
            <person name="Rubin C.J."/>
            <person name="Wallerman O."/>
            <person name="Pereira P."/>
            <person name="Sabatino S.J."/>
            <person name="Bellati A."/>
            <person name="Pellitteri-Rosa D."/>
            <person name="Bosakova Z."/>
            <person name="Bunikis I."/>
            <person name="Carretero M.A."/>
            <person name="Feiner N."/>
            <person name="Marsik P."/>
            <person name="Pauperio F."/>
            <person name="Salvi D."/>
            <person name="Soler L."/>
            <person name="While G.M."/>
            <person name="Uller T."/>
            <person name="Font E."/>
            <person name="Andersson L."/>
            <person name="Carneiro M."/>
        </authorList>
    </citation>
    <scope>NUCLEOTIDE SEQUENCE</scope>
</reference>
<reference evidence="6" key="2">
    <citation type="submission" date="2025-08" db="UniProtKB">
        <authorList>
            <consortium name="Ensembl"/>
        </authorList>
    </citation>
    <scope>IDENTIFICATION</scope>
</reference>
<proteinExistence type="predicted"/>
<evidence type="ECO:0000256" key="5">
    <source>
        <dbReference type="PIRSR" id="PIRSR604808-3"/>
    </source>
</evidence>
<keyword evidence="7" id="KW-1185">Reference proteome</keyword>
<sequence>KPALEPKLIKKDEKGRILIVQIKLQGENIYLVGVYAPNDNKSEFYKKLETDLMEFADQKIIIMGDLNGVTSLEIDRTITKKETKEGKLPKTFFDMGQSLNLVDIWRVRHLMEKQFTYYSHVHERSVRIDAVWITKELE</sequence>
<dbReference type="InterPro" id="IPR036691">
    <property type="entry name" value="Endo/exonu/phosph_ase_sf"/>
</dbReference>
<evidence type="ECO:0008006" key="8">
    <source>
        <dbReference type="Google" id="ProtNLM"/>
    </source>
</evidence>
<dbReference type="GO" id="GO:0005634">
    <property type="term" value="C:nucleus"/>
    <property type="evidence" value="ECO:0007669"/>
    <property type="project" value="TreeGrafter"/>
</dbReference>
<dbReference type="Ensembl" id="ENSPMRT00000033991.1">
    <property type="protein sequence ID" value="ENSPMRP00000032052.1"/>
    <property type="gene ID" value="ENSPMRG00000020777.1"/>
</dbReference>
<feature type="binding site" evidence="4">
    <location>
        <position position="65"/>
    </location>
    <ligand>
        <name>Mg(2+)</name>
        <dbReference type="ChEBI" id="CHEBI:18420"/>
        <label>1</label>
    </ligand>
</feature>
<keyword evidence="1 4" id="KW-0479">Metal-binding</keyword>
<name>A0A670KB77_PODMU</name>